<dbReference type="InterPro" id="IPR016187">
    <property type="entry name" value="CTDL_fold"/>
</dbReference>
<gene>
    <name evidence="3" type="ORF">MSPICULIGERA_LOCUS10096</name>
</gene>
<evidence type="ECO:0000256" key="1">
    <source>
        <dbReference type="SAM" id="MobiDB-lite"/>
    </source>
</evidence>
<feature type="compositionally biased region" description="Low complexity" evidence="1">
    <location>
        <begin position="67"/>
        <end position="91"/>
    </location>
</feature>
<organism evidence="3 4">
    <name type="scientific">Mesorhabditis spiculigera</name>
    <dbReference type="NCBI Taxonomy" id="96644"/>
    <lineage>
        <taxon>Eukaryota</taxon>
        <taxon>Metazoa</taxon>
        <taxon>Ecdysozoa</taxon>
        <taxon>Nematoda</taxon>
        <taxon>Chromadorea</taxon>
        <taxon>Rhabditida</taxon>
        <taxon>Rhabditina</taxon>
        <taxon>Rhabditomorpha</taxon>
        <taxon>Rhabditoidea</taxon>
        <taxon>Rhabditidae</taxon>
        <taxon>Mesorhabditinae</taxon>
        <taxon>Mesorhabditis</taxon>
    </lineage>
</organism>
<dbReference type="CDD" id="cd00037">
    <property type="entry name" value="CLECT"/>
    <property type="match status" value="2"/>
</dbReference>
<proteinExistence type="predicted"/>
<dbReference type="PANTHER" id="PTHR22803">
    <property type="entry name" value="MANNOSE, PHOSPHOLIPASE, LECTIN RECEPTOR RELATED"/>
    <property type="match status" value="1"/>
</dbReference>
<evidence type="ECO:0000259" key="2">
    <source>
        <dbReference type="PROSITE" id="PS50041"/>
    </source>
</evidence>
<feature type="domain" description="C-type lectin" evidence="2">
    <location>
        <begin position="106"/>
        <end position="225"/>
    </location>
</feature>
<reference evidence="3" key="1">
    <citation type="submission" date="2023-06" db="EMBL/GenBank/DDBJ databases">
        <authorList>
            <person name="Delattre M."/>
        </authorList>
    </citation>
    <scope>NUCLEOTIDE SEQUENCE</scope>
    <source>
        <strain evidence="3">AF72</strain>
    </source>
</reference>
<feature type="region of interest" description="Disordered" evidence="1">
    <location>
        <begin position="48"/>
        <end position="91"/>
    </location>
</feature>
<feature type="domain" description="C-type lectin" evidence="2">
    <location>
        <begin position="271"/>
        <end position="400"/>
    </location>
</feature>
<dbReference type="EMBL" id="CATQJA010002579">
    <property type="protein sequence ID" value="CAJ0571696.1"/>
    <property type="molecule type" value="Genomic_DNA"/>
</dbReference>
<evidence type="ECO:0000313" key="3">
    <source>
        <dbReference type="EMBL" id="CAJ0571696.1"/>
    </source>
</evidence>
<dbReference type="InterPro" id="IPR050111">
    <property type="entry name" value="C-type_lectin/snaclec_domain"/>
</dbReference>
<dbReference type="Proteomes" id="UP001177023">
    <property type="component" value="Unassembled WGS sequence"/>
</dbReference>
<feature type="non-terminal residue" evidence="3">
    <location>
        <position position="1"/>
    </location>
</feature>
<evidence type="ECO:0000313" key="4">
    <source>
        <dbReference type="Proteomes" id="UP001177023"/>
    </source>
</evidence>
<sequence>MMPPLYGQLEAEAFITQKKPKKRATFYLYLLAHEADFKCRNPEIFNEMPKSTTMNLPTTLKPTTEAVTSPNSTTTSKPTTTSTSVSTKAPTSGSQHCPEGWIYNQQFSKCYRLFRKTADYYGATKACQSIDGELLTIGSAEENQAALEFNFDGHLLVTEYPVLMLGPRFKGDPRQLEGTKGEKGLYTRFHPVEPNNVGGVENCIELWTYDAKGAHTGLWNDVSCDTTRRMFVCERPSGDFPVETTTKPPKQATPAKPSDQKCPEGWIHMDAFSKCYMPFAEASTYEEAAKKCGLLNSELLTIESWQENNAVAELKVDGELFRKQWVRLWLGPRFQKNTRMLLTPKNEPVHYTNFYSNNGYAEPNNVNDSEDCIEFWKLDYKEPYLPNRNFTKTWNDVSCDGKLDAFICELHL</sequence>
<keyword evidence="4" id="KW-1185">Reference proteome</keyword>
<feature type="region of interest" description="Disordered" evidence="1">
    <location>
        <begin position="240"/>
        <end position="260"/>
    </location>
</feature>
<dbReference type="InterPro" id="IPR001304">
    <property type="entry name" value="C-type_lectin-like"/>
</dbReference>
<feature type="compositionally biased region" description="Polar residues" evidence="1">
    <location>
        <begin position="49"/>
        <end position="66"/>
    </location>
</feature>
<dbReference type="InterPro" id="IPR016186">
    <property type="entry name" value="C-type_lectin-like/link_sf"/>
</dbReference>
<dbReference type="SMART" id="SM00034">
    <property type="entry name" value="CLECT"/>
    <property type="match status" value="2"/>
</dbReference>
<feature type="compositionally biased region" description="Low complexity" evidence="1">
    <location>
        <begin position="244"/>
        <end position="257"/>
    </location>
</feature>
<accession>A0AA36CM86</accession>
<dbReference type="AlphaFoldDB" id="A0AA36CM86"/>
<dbReference type="PROSITE" id="PS50041">
    <property type="entry name" value="C_TYPE_LECTIN_2"/>
    <property type="match status" value="2"/>
</dbReference>
<name>A0AA36CM86_9BILA</name>
<protein>
    <recommendedName>
        <fullName evidence="2">C-type lectin domain-containing protein</fullName>
    </recommendedName>
</protein>
<dbReference type="SUPFAM" id="SSF56436">
    <property type="entry name" value="C-type lectin-like"/>
    <property type="match status" value="2"/>
</dbReference>
<dbReference type="Pfam" id="PF00059">
    <property type="entry name" value="Lectin_C"/>
    <property type="match status" value="2"/>
</dbReference>
<comment type="caution">
    <text evidence="3">The sequence shown here is derived from an EMBL/GenBank/DDBJ whole genome shotgun (WGS) entry which is preliminary data.</text>
</comment>
<dbReference type="Gene3D" id="3.10.100.10">
    <property type="entry name" value="Mannose-Binding Protein A, subunit A"/>
    <property type="match status" value="2"/>
</dbReference>